<name>A0A1J3H122_NOCCA</name>
<dbReference type="PANTHER" id="PTHR14255:SF59">
    <property type="entry name" value="SULFITE EXPORTER TAUE_SAFE FAMILY PROTEIN 1-RELATED"/>
    <property type="match status" value="1"/>
</dbReference>
<feature type="transmembrane region" description="Helical" evidence="2">
    <location>
        <begin position="163"/>
        <end position="181"/>
    </location>
</feature>
<feature type="transmembrane region" description="Helical" evidence="2">
    <location>
        <begin position="105"/>
        <end position="126"/>
    </location>
</feature>
<organism evidence="4">
    <name type="scientific">Noccaea caerulescens</name>
    <name type="common">Alpine penny-cress</name>
    <name type="synonym">Thlaspi caerulescens</name>
    <dbReference type="NCBI Taxonomy" id="107243"/>
    <lineage>
        <taxon>Eukaryota</taxon>
        <taxon>Viridiplantae</taxon>
        <taxon>Streptophyta</taxon>
        <taxon>Embryophyta</taxon>
        <taxon>Tracheophyta</taxon>
        <taxon>Spermatophyta</taxon>
        <taxon>Magnoliopsida</taxon>
        <taxon>eudicotyledons</taxon>
        <taxon>Gunneridae</taxon>
        <taxon>Pentapetalae</taxon>
        <taxon>rosids</taxon>
        <taxon>malvids</taxon>
        <taxon>Brassicales</taxon>
        <taxon>Brassicaceae</taxon>
        <taxon>Coluteocarpeae</taxon>
        <taxon>Noccaea</taxon>
    </lineage>
</organism>
<comment type="similarity">
    <text evidence="1">Belongs to the 4-toluene sulfonate uptake permease (TSUP) (TC 2.A.102) family.</text>
</comment>
<dbReference type="AlphaFoldDB" id="A0A1J3H122"/>
<dbReference type="GO" id="GO:0016567">
    <property type="term" value="P:protein ubiquitination"/>
    <property type="evidence" value="ECO:0007669"/>
    <property type="project" value="TreeGrafter"/>
</dbReference>
<evidence type="ECO:0008006" key="5">
    <source>
        <dbReference type="Google" id="ProtNLM"/>
    </source>
</evidence>
<sequence length="308" mass="33857">MGINLVPVLLLSLITIFNPSAIAVSETTADSVFSTVNQTFNTTSQWLSYTKNFNQSAIEFSIPTIIAAVLSFFAASISSAGGIGGGGLFISIMTIVAGLEMKTASSFSAFMVTGVSVANVGCNLFLRNPKSGGKTLIDFDLALTLQPCLLLGVSLGVICNRMFPNWLVTSLFAVFLAWSTMKTCKKGRSYWNSESERARVRRDGDEDRIEGARSPLLIKEGEERGKFRFPWKKLGVLVIIWLLFFSIYLFRGNKYGQGIISIKPCGALYWILSSLQIPLSIFFTLLICFSDNLCSKYRFSLIIRSGSD</sequence>
<evidence type="ECO:0000313" key="4">
    <source>
        <dbReference type="EMBL" id="JAU62023.1"/>
    </source>
</evidence>
<keyword evidence="2" id="KW-1133">Transmembrane helix</keyword>
<evidence type="ECO:0000256" key="1">
    <source>
        <dbReference type="ARBA" id="ARBA00009142"/>
    </source>
</evidence>
<dbReference type="GO" id="GO:0031464">
    <property type="term" value="C:Cul4A-RING E3 ubiquitin ligase complex"/>
    <property type="evidence" value="ECO:0007669"/>
    <property type="project" value="TreeGrafter"/>
</dbReference>
<evidence type="ECO:0000256" key="3">
    <source>
        <dbReference type="SAM" id="SignalP"/>
    </source>
</evidence>
<feature type="transmembrane region" description="Helical" evidence="2">
    <location>
        <begin position="53"/>
        <end position="73"/>
    </location>
</feature>
<gene>
    <name evidence="4" type="ORF">LE_TR16255_c0_g1_i1_g.51849</name>
</gene>
<evidence type="ECO:0000256" key="2">
    <source>
        <dbReference type="SAM" id="Phobius"/>
    </source>
</evidence>
<feature type="transmembrane region" description="Helical" evidence="2">
    <location>
        <begin position="267"/>
        <end position="289"/>
    </location>
</feature>
<keyword evidence="2" id="KW-0812">Transmembrane</keyword>
<protein>
    <recommendedName>
        <fullName evidence="5">Sulfite exporter TauE/SafE family protein 3</fullName>
    </recommendedName>
</protein>
<feature type="transmembrane region" description="Helical" evidence="2">
    <location>
        <begin position="80"/>
        <end position="99"/>
    </location>
</feature>
<feature type="signal peptide" evidence="3">
    <location>
        <begin position="1"/>
        <end position="23"/>
    </location>
</feature>
<feature type="transmembrane region" description="Helical" evidence="2">
    <location>
        <begin position="234"/>
        <end position="251"/>
    </location>
</feature>
<dbReference type="EMBL" id="GEVL01015318">
    <property type="protein sequence ID" value="JAU62023.1"/>
    <property type="molecule type" value="Transcribed_RNA"/>
</dbReference>
<feature type="transmembrane region" description="Helical" evidence="2">
    <location>
        <begin position="138"/>
        <end position="157"/>
    </location>
</feature>
<dbReference type="PANTHER" id="PTHR14255">
    <property type="entry name" value="CEREBLON"/>
    <property type="match status" value="1"/>
</dbReference>
<keyword evidence="3" id="KW-0732">Signal</keyword>
<keyword evidence="2" id="KW-0472">Membrane</keyword>
<proteinExistence type="inferred from homology"/>
<reference evidence="4" key="1">
    <citation type="submission" date="2016-07" db="EMBL/GenBank/DDBJ databases">
        <title>De novo transcriptome assembly of four accessions of the metal hyperaccumulator plant Noccaea caerulescens.</title>
        <authorList>
            <person name="Blande D."/>
            <person name="Halimaa P."/>
            <person name="Tervahauta A.I."/>
            <person name="Aarts M.G."/>
            <person name="Karenlampi S.O."/>
        </authorList>
    </citation>
    <scope>NUCLEOTIDE SEQUENCE</scope>
</reference>
<feature type="chain" id="PRO_5009622544" description="Sulfite exporter TauE/SafE family protein 3" evidence="3">
    <location>
        <begin position="24"/>
        <end position="308"/>
    </location>
</feature>
<accession>A0A1J3H122</accession>